<reference evidence="2" key="1">
    <citation type="submission" date="2021-06" db="EMBL/GenBank/DDBJ databases">
        <authorList>
            <person name="Kallberg Y."/>
            <person name="Tangrot J."/>
            <person name="Rosling A."/>
        </authorList>
    </citation>
    <scope>NUCLEOTIDE SEQUENCE</scope>
    <source>
        <strain evidence="2">MA453B</strain>
    </source>
</reference>
<accession>A0A9N9KD90</accession>
<feature type="non-terminal residue" evidence="2">
    <location>
        <position position="1"/>
    </location>
</feature>
<sequence>EMDIVKLEQDIDLSLSLLGVKHDKNISINQKISLENKVDSLIEIKEKYEKLLKKHQKVAEELKKLKEKEETYKGIKEKANICLSKMQIEINEDESLEHKLDKLETKID</sequence>
<protein>
    <submittedName>
        <fullName evidence="2">24850_t:CDS:1</fullName>
    </submittedName>
</protein>
<evidence type="ECO:0000256" key="1">
    <source>
        <dbReference type="SAM" id="Coils"/>
    </source>
</evidence>
<keyword evidence="3" id="KW-1185">Reference proteome</keyword>
<dbReference type="EMBL" id="CAJVPY010059130">
    <property type="protein sequence ID" value="CAG8820292.1"/>
    <property type="molecule type" value="Genomic_DNA"/>
</dbReference>
<gene>
    <name evidence="2" type="ORF">DERYTH_LOCUS26932</name>
</gene>
<name>A0A9N9KD90_9GLOM</name>
<dbReference type="Proteomes" id="UP000789405">
    <property type="component" value="Unassembled WGS sequence"/>
</dbReference>
<feature type="coiled-coil region" evidence="1">
    <location>
        <begin position="31"/>
        <end position="106"/>
    </location>
</feature>
<keyword evidence="1" id="KW-0175">Coiled coil</keyword>
<feature type="non-terminal residue" evidence="2">
    <location>
        <position position="108"/>
    </location>
</feature>
<evidence type="ECO:0000313" key="3">
    <source>
        <dbReference type="Proteomes" id="UP000789405"/>
    </source>
</evidence>
<organism evidence="2 3">
    <name type="scientific">Dentiscutata erythropus</name>
    <dbReference type="NCBI Taxonomy" id="1348616"/>
    <lineage>
        <taxon>Eukaryota</taxon>
        <taxon>Fungi</taxon>
        <taxon>Fungi incertae sedis</taxon>
        <taxon>Mucoromycota</taxon>
        <taxon>Glomeromycotina</taxon>
        <taxon>Glomeromycetes</taxon>
        <taxon>Diversisporales</taxon>
        <taxon>Gigasporaceae</taxon>
        <taxon>Dentiscutata</taxon>
    </lineage>
</organism>
<proteinExistence type="predicted"/>
<evidence type="ECO:0000313" key="2">
    <source>
        <dbReference type="EMBL" id="CAG8820292.1"/>
    </source>
</evidence>
<dbReference type="AlphaFoldDB" id="A0A9N9KD90"/>
<comment type="caution">
    <text evidence="2">The sequence shown here is derived from an EMBL/GenBank/DDBJ whole genome shotgun (WGS) entry which is preliminary data.</text>
</comment>